<proteinExistence type="predicted"/>
<feature type="domain" description="TIR" evidence="1">
    <location>
        <begin position="4"/>
        <end position="120"/>
    </location>
</feature>
<organism evidence="2 3">
    <name type="scientific">Ferrimonas sediminum</name>
    <dbReference type="NCBI Taxonomy" id="718193"/>
    <lineage>
        <taxon>Bacteria</taxon>
        <taxon>Pseudomonadati</taxon>
        <taxon>Pseudomonadota</taxon>
        <taxon>Gammaproteobacteria</taxon>
        <taxon>Alteromonadales</taxon>
        <taxon>Ferrimonadaceae</taxon>
        <taxon>Ferrimonas</taxon>
    </lineage>
</organism>
<protein>
    <submittedName>
        <fullName evidence="2">TIR domain-containing protein</fullName>
    </submittedName>
</protein>
<sequence>MHLFLSYSSADYDIAAPIQQALVQLGHTVWFAPQRIGAGQCFAAEISDAMKSAEALLLLASEHSVGNATRPGSNEVKTEIKMAREKGIAVIPLKVDASLESGGATGFDYLLKNFQWVDIEAMLLSRRFDVIAQRIDGEIQGGLKPDFSGFSAQLEEVETLLKAKRCNDARQVLNALRLPAEFNDELALLKIIAFLQGQTSIRRLSKRDADACVHRLGELGQGAVAGPALYLQAILSENFYLANSIADGTAGFMALKLQAQPHGRLKAKYIKMTDGFPADGMGFVSRWR</sequence>
<dbReference type="SUPFAM" id="SSF52200">
    <property type="entry name" value="Toll/Interleukin receptor TIR domain"/>
    <property type="match status" value="1"/>
</dbReference>
<gene>
    <name evidence="2" type="ORF">SAMN04488540_10648</name>
</gene>
<evidence type="ECO:0000313" key="2">
    <source>
        <dbReference type="EMBL" id="SDJ23226.1"/>
    </source>
</evidence>
<dbReference type="EMBL" id="FNEM01000006">
    <property type="protein sequence ID" value="SDJ23226.1"/>
    <property type="molecule type" value="Genomic_DNA"/>
</dbReference>
<dbReference type="Gene3D" id="3.40.50.10140">
    <property type="entry name" value="Toll/interleukin-1 receptor homology (TIR) domain"/>
    <property type="match status" value="1"/>
</dbReference>
<name>A0A1G8S1Z8_9GAMM</name>
<dbReference type="GO" id="GO:0007165">
    <property type="term" value="P:signal transduction"/>
    <property type="evidence" value="ECO:0007669"/>
    <property type="project" value="InterPro"/>
</dbReference>
<keyword evidence="3" id="KW-1185">Reference proteome</keyword>
<dbReference type="InterPro" id="IPR035897">
    <property type="entry name" value="Toll_tir_struct_dom_sf"/>
</dbReference>
<dbReference type="RefSeq" id="WP_090364956.1">
    <property type="nucleotide sequence ID" value="NZ_FNEM01000006.1"/>
</dbReference>
<dbReference type="AlphaFoldDB" id="A0A1G8S1Z8"/>
<dbReference type="OrthoDB" id="6396721at2"/>
<accession>A0A1G8S1Z8</accession>
<evidence type="ECO:0000313" key="3">
    <source>
        <dbReference type="Proteomes" id="UP000199527"/>
    </source>
</evidence>
<dbReference type="Proteomes" id="UP000199527">
    <property type="component" value="Unassembled WGS sequence"/>
</dbReference>
<evidence type="ECO:0000259" key="1">
    <source>
        <dbReference type="Pfam" id="PF13676"/>
    </source>
</evidence>
<dbReference type="InterPro" id="IPR000157">
    <property type="entry name" value="TIR_dom"/>
</dbReference>
<dbReference type="Pfam" id="PF13676">
    <property type="entry name" value="TIR_2"/>
    <property type="match status" value="1"/>
</dbReference>
<reference evidence="3" key="1">
    <citation type="submission" date="2016-10" db="EMBL/GenBank/DDBJ databases">
        <authorList>
            <person name="Varghese N."/>
            <person name="Submissions S."/>
        </authorList>
    </citation>
    <scope>NUCLEOTIDE SEQUENCE [LARGE SCALE GENOMIC DNA]</scope>
    <source>
        <strain evidence="3">DSM 23317</strain>
    </source>
</reference>